<evidence type="ECO:0000313" key="3">
    <source>
        <dbReference type="Proteomes" id="UP000238296"/>
    </source>
</evidence>
<proteinExistence type="predicted"/>
<protein>
    <submittedName>
        <fullName evidence="2">Uncharacterized protein</fullName>
    </submittedName>
</protein>
<feature type="region of interest" description="Disordered" evidence="1">
    <location>
        <begin position="30"/>
        <end position="56"/>
    </location>
</feature>
<reference evidence="2 3" key="1">
    <citation type="journal article" date="2017" name="Int. J. Syst. Evol. Microbiol.">
        <title>Mycobacterium talmoniae sp. nov., a slowly growing mycobacterium isolated from human respiratory samples.</title>
        <authorList>
            <person name="Davidson R.M."/>
            <person name="DeGroote M.A."/>
            <person name="Marola J.L."/>
            <person name="Buss S."/>
            <person name="Jones V."/>
            <person name="McNeil M.R."/>
            <person name="Freifeld A.G."/>
            <person name="Elaine Epperson L."/>
            <person name="Hasan N.A."/>
            <person name="Jackson M."/>
            <person name="Iwen P.C."/>
            <person name="Salfinger M."/>
            <person name="Strong M."/>
        </authorList>
    </citation>
    <scope>NUCLEOTIDE SEQUENCE [LARGE SCALE GENOMIC DNA]</scope>
    <source>
        <strain evidence="2 3">ATCC BAA-2683</strain>
    </source>
</reference>
<accession>A0A2S8BHV8</accession>
<evidence type="ECO:0000256" key="1">
    <source>
        <dbReference type="SAM" id="MobiDB-lite"/>
    </source>
</evidence>
<dbReference type="AlphaFoldDB" id="A0A2S8BHV8"/>
<evidence type="ECO:0000313" key="2">
    <source>
        <dbReference type="EMBL" id="PQM46244.1"/>
    </source>
</evidence>
<dbReference type="EMBL" id="PPEA01000523">
    <property type="protein sequence ID" value="PQM46244.1"/>
    <property type="molecule type" value="Genomic_DNA"/>
</dbReference>
<comment type="caution">
    <text evidence="2">The sequence shown here is derived from an EMBL/GenBank/DDBJ whole genome shotgun (WGS) entry which is preliminary data.</text>
</comment>
<dbReference type="Proteomes" id="UP000238296">
    <property type="component" value="Unassembled WGS sequence"/>
</dbReference>
<organism evidence="2 3">
    <name type="scientific">Mycobacterium talmoniae</name>
    <dbReference type="NCBI Taxonomy" id="1858794"/>
    <lineage>
        <taxon>Bacteria</taxon>
        <taxon>Bacillati</taxon>
        <taxon>Actinomycetota</taxon>
        <taxon>Actinomycetes</taxon>
        <taxon>Mycobacteriales</taxon>
        <taxon>Mycobacteriaceae</taxon>
        <taxon>Mycobacterium</taxon>
    </lineage>
</organism>
<feature type="compositionally biased region" description="Low complexity" evidence="1">
    <location>
        <begin position="30"/>
        <end position="47"/>
    </location>
</feature>
<name>A0A2S8BHV8_9MYCO</name>
<sequence length="56" mass="5443">MPLDPGLRCGSSDTVASLVAAPLRRVMSATSVDSSASAVSPAASVSVGAPRRGSSV</sequence>
<gene>
    <name evidence="2" type="ORF">C1Y40_03583</name>
</gene>